<dbReference type="EMBL" id="BANX01000030">
    <property type="protein sequence ID" value="GAC69940.1"/>
    <property type="molecule type" value="Genomic_DNA"/>
</dbReference>
<dbReference type="Pfam" id="PF10604">
    <property type="entry name" value="Polyketide_cyc2"/>
    <property type="match status" value="1"/>
</dbReference>
<dbReference type="eggNOG" id="COG3832">
    <property type="taxonomic scope" value="Bacteria"/>
</dbReference>
<dbReference type="SUPFAM" id="SSF55961">
    <property type="entry name" value="Bet v1-like"/>
    <property type="match status" value="1"/>
</dbReference>
<organism evidence="2 3">
    <name type="scientific">Gordonia soli NBRC 108243</name>
    <dbReference type="NCBI Taxonomy" id="1223545"/>
    <lineage>
        <taxon>Bacteria</taxon>
        <taxon>Bacillati</taxon>
        <taxon>Actinomycetota</taxon>
        <taxon>Actinomycetes</taxon>
        <taxon>Mycobacteriales</taxon>
        <taxon>Gordoniaceae</taxon>
        <taxon>Gordonia</taxon>
    </lineage>
</organism>
<dbReference type="STRING" id="1223545.GS4_30_00110"/>
<feature type="transmembrane region" description="Helical" evidence="1">
    <location>
        <begin position="108"/>
        <end position="128"/>
    </location>
</feature>
<comment type="caution">
    <text evidence="2">The sequence shown here is derived from an EMBL/GenBank/DDBJ whole genome shotgun (WGS) entry which is preliminary data.</text>
</comment>
<dbReference type="InterPro" id="IPR019587">
    <property type="entry name" value="Polyketide_cyclase/dehydratase"/>
</dbReference>
<sequence>MRFDLPTHLRLRQGMPTVDLVVDAAPAAAWEVLTDLDAWPEWGPTVVGATLDGPGSLALGARGTVRTAVGIALPFEISEFVDGRSWAWRVGGVSATRHEVFPHDHGCVVSFGVPLWAPAYLGVMAIALGRVARMSARRDA</sequence>
<name>M0QMR6_9ACTN</name>
<evidence type="ECO:0008006" key="4">
    <source>
        <dbReference type="Google" id="ProtNLM"/>
    </source>
</evidence>
<proteinExistence type="predicted"/>
<dbReference type="InterPro" id="IPR023393">
    <property type="entry name" value="START-like_dom_sf"/>
</dbReference>
<dbReference type="Gene3D" id="3.30.530.20">
    <property type="match status" value="1"/>
</dbReference>
<keyword evidence="3" id="KW-1185">Reference proteome</keyword>
<accession>M0QMR6</accession>
<dbReference type="AlphaFoldDB" id="M0QMR6"/>
<keyword evidence="1" id="KW-1133">Transmembrane helix</keyword>
<evidence type="ECO:0000313" key="2">
    <source>
        <dbReference type="EMBL" id="GAC69940.1"/>
    </source>
</evidence>
<dbReference type="Proteomes" id="UP000011666">
    <property type="component" value="Unassembled WGS sequence"/>
</dbReference>
<keyword evidence="1" id="KW-0472">Membrane</keyword>
<reference evidence="2 3" key="1">
    <citation type="submission" date="2013-01" db="EMBL/GenBank/DDBJ databases">
        <title>Whole genome shotgun sequence of Gordonia soli NBRC 108243.</title>
        <authorList>
            <person name="Isaki-Nakamura S."/>
            <person name="Hosoyama A."/>
            <person name="Tsuchikane K."/>
            <person name="Ando Y."/>
            <person name="Baba S."/>
            <person name="Ohji S."/>
            <person name="Hamada M."/>
            <person name="Tamura T."/>
            <person name="Yamazoe A."/>
            <person name="Yamazaki S."/>
            <person name="Fujita N."/>
        </authorList>
    </citation>
    <scope>NUCLEOTIDE SEQUENCE [LARGE SCALE GENOMIC DNA]</scope>
    <source>
        <strain evidence="2 3">NBRC 108243</strain>
    </source>
</reference>
<protein>
    <recommendedName>
        <fullName evidence="4">Polyketide cyclase/dehydrase</fullName>
    </recommendedName>
</protein>
<evidence type="ECO:0000256" key="1">
    <source>
        <dbReference type="SAM" id="Phobius"/>
    </source>
</evidence>
<evidence type="ECO:0000313" key="3">
    <source>
        <dbReference type="Proteomes" id="UP000011666"/>
    </source>
</evidence>
<gene>
    <name evidence="2" type="ORF">GS4_30_00110</name>
</gene>
<keyword evidence="1" id="KW-0812">Transmembrane</keyword>
<dbReference type="RefSeq" id="WP_007623494.1">
    <property type="nucleotide sequence ID" value="NZ_BANX01000030.1"/>
</dbReference>